<name>A0A0F6IEE6_LEPIR</name>
<dbReference type="Proteomes" id="UP000012164">
    <property type="component" value="Unassembled WGS sequence"/>
</dbReference>
<proteinExistence type="predicted"/>
<keyword evidence="1" id="KW-0472">Membrane</keyword>
<evidence type="ECO:0000313" key="2">
    <source>
        <dbReference type="EMBL" id="EMJ36421.1"/>
    </source>
</evidence>
<evidence type="ECO:0000256" key="1">
    <source>
        <dbReference type="SAM" id="Phobius"/>
    </source>
</evidence>
<organism evidence="2 3">
    <name type="scientific">Leptospira interrogans str. FPW1039</name>
    <dbReference type="NCBI Taxonomy" id="1193040"/>
    <lineage>
        <taxon>Bacteria</taxon>
        <taxon>Pseudomonadati</taxon>
        <taxon>Spirochaetota</taxon>
        <taxon>Spirochaetia</taxon>
        <taxon>Leptospirales</taxon>
        <taxon>Leptospiraceae</taxon>
        <taxon>Leptospira</taxon>
    </lineage>
</organism>
<evidence type="ECO:0000313" key="3">
    <source>
        <dbReference type="Proteomes" id="UP000012164"/>
    </source>
</evidence>
<dbReference type="AlphaFoldDB" id="A0A0F6IEE6"/>
<sequence length="178" mass="18817">MKPYTKNGLRKIFSILSTVILSIFILLHCKKKDDDNNTNLLLALAVLNANKAEFKLTSANSLAAARITNSRQSRIQSSGAGLLVDLAGENPLNYGDGAEDGFTDHFITPAATGIEVCQMVAYKSVANGGPAVGTETLENANWHLLHGGGEYGPCSTMMPVGLTGGEGAFTNLDLHNPI</sequence>
<reference evidence="2 3" key="1">
    <citation type="submission" date="2013-01" db="EMBL/GenBank/DDBJ databases">
        <authorList>
            <person name="Harkins D.M."/>
            <person name="Durkin A.S."/>
            <person name="Brinkac L.M."/>
            <person name="Haft D.H."/>
            <person name="Selengut J.D."/>
            <person name="Sanka R."/>
            <person name="DePew J."/>
            <person name="Purushe J."/>
            <person name="Peacock S.J."/>
            <person name="Thaipadungpanit J."/>
            <person name="Wuthiekanun V.W."/>
            <person name="Day N.P."/>
            <person name="Vinetz J.M."/>
            <person name="Sutton G.G."/>
            <person name="Nierman W.C."/>
            <person name="Fouts D.E."/>
        </authorList>
    </citation>
    <scope>NUCLEOTIDE SEQUENCE [LARGE SCALE GENOMIC DNA]</scope>
    <source>
        <strain evidence="2 3">FPW1039</strain>
    </source>
</reference>
<comment type="caution">
    <text evidence="2">The sequence shown here is derived from an EMBL/GenBank/DDBJ whole genome shotgun (WGS) entry which is preliminary data.</text>
</comment>
<accession>A0A0F6IEE6</accession>
<dbReference type="EMBL" id="AKWR02000125">
    <property type="protein sequence ID" value="EMJ36421.1"/>
    <property type="molecule type" value="Genomic_DNA"/>
</dbReference>
<feature type="transmembrane region" description="Helical" evidence="1">
    <location>
        <begin position="12"/>
        <end position="28"/>
    </location>
</feature>
<protein>
    <submittedName>
        <fullName evidence="2">Uncharacterized protein</fullName>
    </submittedName>
</protein>
<keyword evidence="1" id="KW-1133">Transmembrane helix</keyword>
<gene>
    <name evidence="2" type="ORF">LEP1GSC079_4814</name>
</gene>
<keyword evidence="1" id="KW-0812">Transmembrane</keyword>